<organism evidence="2 3">
    <name type="scientific">Phytophthora nicotianae (strain INRA-310)</name>
    <name type="common">Phytophthora parasitica</name>
    <dbReference type="NCBI Taxonomy" id="761204"/>
    <lineage>
        <taxon>Eukaryota</taxon>
        <taxon>Sar</taxon>
        <taxon>Stramenopiles</taxon>
        <taxon>Oomycota</taxon>
        <taxon>Peronosporomycetes</taxon>
        <taxon>Peronosporales</taxon>
        <taxon>Peronosporaceae</taxon>
        <taxon>Phytophthora</taxon>
    </lineage>
</organism>
<dbReference type="GeneID" id="20191338"/>
<dbReference type="VEuPathDB" id="FungiDB:PPTG_22739"/>
<name>W2QC42_PHYN3</name>
<dbReference type="Proteomes" id="UP000018817">
    <property type="component" value="Unassembled WGS sequence"/>
</dbReference>
<proteinExistence type="predicted"/>
<protein>
    <submittedName>
        <fullName evidence="2">Uncharacterized protein</fullName>
    </submittedName>
</protein>
<evidence type="ECO:0000313" key="3">
    <source>
        <dbReference type="Proteomes" id="UP000018817"/>
    </source>
</evidence>
<feature type="compositionally biased region" description="Polar residues" evidence="1">
    <location>
        <begin position="1"/>
        <end position="11"/>
    </location>
</feature>
<evidence type="ECO:0000313" key="2">
    <source>
        <dbReference type="EMBL" id="ETN10426.1"/>
    </source>
</evidence>
<dbReference type="EMBL" id="KI669582">
    <property type="protein sequence ID" value="ETN10426.1"/>
    <property type="molecule type" value="Genomic_DNA"/>
</dbReference>
<feature type="region of interest" description="Disordered" evidence="1">
    <location>
        <begin position="1"/>
        <end position="38"/>
    </location>
</feature>
<dbReference type="RefSeq" id="XP_008904187.1">
    <property type="nucleotide sequence ID" value="XM_008905939.1"/>
</dbReference>
<gene>
    <name evidence="2" type="ORF">PPTG_22739</name>
</gene>
<dbReference type="AlphaFoldDB" id="W2QC42"/>
<sequence>MVSGTQEQVDPSSSDEEDAGSSASRRRRGGGLFATRSGDTAVSLLSRSQHSVRSEHGRFEAEMEAASMAATGTLLPWVRQRCPIVMRGFCDSSVETYCFPSSRWRRQEGDNVYSS</sequence>
<reference evidence="3" key="1">
    <citation type="submission" date="2011-12" db="EMBL/GenBank/DDBJ databases">
        <authorList>
            <consortium name="The Broad Institute Genome Sequencing Platform"/>
            <person name="Russ C."/>
            <person name="Tyler B."/>
            <person name="Panabieres F."/>
            <person name="Shan W."/>
            <person name="Tripathy S."/>
            <person name="Grunwald N."/>
            <person name="Machado M."/>
            <person name="Young S.K."/>
            <person name="Zeng Q."/>
            <person name="Gargeya S."/>
            <person name="Fitzgerald M."/>
            <person name="Haas B."/>
            <person name="Abouelleil A."/>
            <person name="Alvarado L."/>
            <person name="Arachchi H.M."/>
            <person name="Berlin A."/>
            <person name="Chapman S.B."/>
            <person name="Gearin G."/>
            <person name="Goldberg J."/>
            <person name="Griggs A."/>
            <person name="Gujja S."/>
            <person name="Hansen M."/>
            <person name="Heiman D."/>
            <person name="Howarth C."/>
            <person name="Larimer J."/>
            <person name="Lui A."/>
            <person name="MacDonald P.J.P."/>
            <person name="McCowen C."/>
            <person name="Montmayeur A."/>
            <person name="Murphy C."/>
            <person name="Neiman D."/>
            <person name="Pearson M."/>
            <person name="Priest M."/>
            <person name="Roberts A."/>
            <person name="Saif S."/>
            <person name="Shea T."/>
            <person name="Sisk P."/>
            <person name="Stolte C."/>
            <person name="Sykes S."/>
            <person name="Wortman J."/>
            <person name="Nusbaum C."/>
            <person name="Birren B."/>
        </authorList>
    </citation>
    <scope>NUCLEOTIDE SEQUENCE [LARGE SCALE GENOMIC DNA]</scope>
    <source>
        <strain evidence="3">INRA-310</strain>
    </source>
</reference>
<reference evidence="2 3" key="2">
    <citation type="submission" date="2013-11" db="EMBL/GenBank/DDBJ databases">
        <title>The Genome Sequence of Phytophthora parasitica INRA-310.</title>
        <authorList>
            <consortium name="The Broad Institute Genomics Platform"/>
            <person name="Russ C."/>
            <person name="Tyler B."/>
            <person name="Panabieres F."/>
            <person name="Shan W."/>
            <person name="Tripathy S."/>
            <person name="Grunwald N."/>
            <person name="Machado M."/>
            <person name="Johnson C.S."/>
            <person name="Arredondo F."/>
            <person name="Hong C."/>
            <person name="Coffey M."/>
            <person name="Young S.K."/>
            <person name="Zeng Q."/>
            <person name="Gargeya S."/>
            <person name="Fitzgerald M."/>
            <person name="Abouelleil A."/>
            <person name="Alvarado L."/>
            <person name="Chapman S.B."/>
            <person name="Gainer-Dewar J."/>
            <person name="Goldberg J."/>
            <person name="Griggs A."/>
            <person name="Gujja S."/>
            <person name="Hansen M."/>
            <person name="Howarth C."/>
            <person name="Imamovic A."/>
            <person name="Ireland A."/>
            <person name="Larimer J."/>
            <person name="McCowan C."/>
            <person name="Murphy C."/>
            <person name="Pearson M."/>
            <person name="Poon T.W."/>
            <person name="Priest M."/>
            <person name="Roberts A."/>
            <person name="Saif S."/>
            <person name="Shea T."/>
            <person name="Sykes S."/>
            <person name="Wortman J."/>
            <person name="Nusbaum C."/>
            <person name="Birren B."/>
        </authorList>
    </citation>
    <scope>NUCLEOTIDE SEQUENCE [LARGE SCALE GENOMIC DNA]</scope>
    <source>
        <strain evidence="2 3">INRA-310</strain>
    </source>
</reference>
<accession>W2QC42</accession>
<evidence type="ECO:0000256" key="1">
    <source>
        <dbReference type="SAM" id="MobiDB-lite"/>
    </source>
</evidence>